<dbReference type="PANTHER" id="PTHR13696:SF99">
    <property type="entry name" value="COBYRINIC ACID AC-DIAMIDE SYNTHASE"/>
    <property type="match status" value="1"/>
</dbReference>
<evidence type="ECO:0000313" key="3">
    <source>
        <dbReference type="Proteomes" id="UP000316905"/>
    </source>
</evidence>
<sequence length="378" mass="42082">MDALALSQVDNVEAYPYTDFSTLQFPPQFAADCLGISPQTLKNIEKENNLQIGRIARGSVEVRSYTLSDLFQIAAIRRQNGQTKGFVRPVTICDYVQKGGTAKTTTTCNLAILFSLMGLRTLVIDNDPQGDASSMFGYDPDLTAEELEEIGVPAERAVNGHLGNLMRLGNAYQPMTLDEVIKKPFGEHGPHLIPAEDSLDDLDVVLRNAQGSDFRYSLFISSARNGEYPHCDLSKYDVIIMDNAPSGTMLSRNSMVAADVLICPVRMDKFSFRALSRLAFKLAEFKKDFKRAPEIIAIPTMYIRNRPRIQANLARLAQLFPSKVTEQPLYLSEDYSKSLEDGVPLSLWRPATDNSLGAMRLVFSEITGRIRKVLEQAK</sequence>
<protein>
    <submittedName>
        <fullName evidence="2">Cellulose biosynthesis protein BcsQ</fullName>
    </submittedName>
</protein>
<dbReference type="RefSeq" id="WP_145145923.1">
    <property type="nucleotide sequence ID" value="NZ_VLKY01000029.1"/>
</dbReference>
<reference evidence="2 3" key="1">
    <citation type="journal article" date="2015" name="Stand. Genomic Sci.">
        <title>Genomic Encyclopedia of Bacterial and Archaeal Type Strains, Phase III: the genomes of soil and plant-associated and newly described type strains.</title>
        <authorList>
            <person name="Whitman W.B."/>
            <person name="Woyke T."/>
            <person name="Klenk H.P."/>
            <person name="Zhou Y."/>
            <person name="Lilburn T.G."/>
            <person name="Beck B.J."/>
            <person name="De Vos P."/>
            <person name="Vandamme P."/>
            <person name="Eisen J.A."/>
            <person name="Garrity G."/>
            <person name="Hugenholtz P."/>
            <person name="Kyrpides N.C."/>
        </authorList>
    </citation>
    <scope>NUCLEOTIDE SEQUENCE [LARGE SCALE GENOMIC DNA]</scope>
    <source>
        <strain evidence="2 3">CGMCC 1.6858</strain>
    </source>
</reference>
<dbReference type="InterPro" id="IPR025669">
    <property type="entry name" value="AAA_dom"/>
</dbReference>
<dbReference type="PANTHER" id="PTHR13696">
    <property type="entry name" value="P-LOOP CONTAINING NUCLEOSIDE TRIPHOSPHATE HYDROLASE"/>
    <property type="match status" value="1"/>
</dbReference>
<dbReference type="AlphaFoldDB" id="A0A562PQX1"/>
<dbReference type="InterPro" id="IPR027417">
    <property type="entry name" value="P-loop_NTPase"/>
</dbReference>
<keyword evidence="3" id="KW-1185">Reference proteome</keyword>
<dbReference type="EMBL" id="VLKY01000029">
    <property type="protein sequence ID" value="TWI46854.1"/>
    <property type="molecule type" value="Genomic_DNA"/>
</dbReference>
<dbReference type="InterPro" id="IPR050678">
    <property type="entry name" value="DNA_Partitioning_ATPase"/>
</dbReference>
<evidence type="ECO:0000259" key="1">
    <source>
        <dbReference type="Pfam" id="PF13614"/>
    </source>
</evidence>
<dbReference type="Gene3D" id="1.10.1660.10">
    <property type="match status" value="1"/>
</dbReference>
<dbReference type="Pfam" id="PF13614">
    <property type="entry name" value="AAA_31"/>
    <property type="match status" value="1"/>
</dbReference>
<dbReference type="Gene3D" id="3.40.50.300">
    <property type="entry name" value="P-loop containing nucleotide triphosphate hydrolases"/>
    <property type="match status" value="1"/>
</dbReference>
<organism evidence="2 3">
    <name type="scientific">Pseudomonas duriflava</name>
    <dbReference type="NCBI Taxonomy" id="459528"/>
    <lineage>
        <taxon>Bacteria</taxon>
        <taxon>Pseudomonadati</taxon>
        <taxon>Pseudomonadota</taxon>
        <taxon>Gammaproteobacteria</taxon>
        <taxon>Pseudomonadales</taxon>
        <taxon>Pseudomonadaceae</taxon>
        <taxon>Pseudomonas</taxon>
    </lineage>
</organism>
<proteinExistence type="predicted"/>
<evidence type="ECO:0000313" key="2">
    <source>
        <dbReference type="EMBL" id="TWI46854.1"/>
    </source>
</evidence>
<dbReference type="CDD" id="cd02042">
    <property type="entry name" value="ParAB_family"/>
    <property type="match status" value="1"/>
</dbReference>
<name>A0A562PQX1_9PSED</name>
<dbReference type="OrthoDB" id="5288747at2"/>
<comment type="caution">
    <text evidence="2">The sequence shown here is derived from an EMBL/GenBank/DDBJ whole genome shotgun (WGS) entry which is preliminary data.</text>
</comment>
<dbReference type="SUPFAM" id="SSF52540">
    <property type="entry name" value="P-loop containing nucleoside triphosphate hydrolases"/>
    <property type="match status" value="1"/>
</dbReference>
<accession>A0A562PQX1</accession>
<feature type="domain" description="AAA" evidence="1">
    <location>
        <begin position="92"/>
        <end position="291"/>
    </location>
</feature>
<gene>
    <name evidence="2" type="ORF">IQ22_04471</name>
</gene>
<dbReference type="Proteomes" id="UP000316905">
    <property type="component" value="Unassembled WGS sequence"/>
</dbReference>